<evidence type="ECO:0000259" key="1">
    <source>
        <dbReference type="Pfam" id="PF13173"/>
    </source>
</evidence>
<sequence>MIPRAATEKLLQLASLFRAVAVIGPRQSGKTTLVRSLFKDKPYVSLEDPDTRQYALEDPRGFLGNYPDGAILDEVQRTPDLFSYLQGILDERNRMGEFILTGSNNFLLQQNITQSLAGRVAYLQLLPFSLQELYNRDAPELMKQDTVLLQGGYPPLHDHGIPPMDWFPNYLRTYIERDVRQIKNVTDLIVFERFVRLLAGRSGQELNITPLAVEVGVDIKTIQSWIGILESSFIIFLLRPHFKNFNKTIVKRPKIYFYDTGLVCSLLGITQEKQLETHPLRGNIFETCVVSDLIKKRTNNGREINLYYWRDKTGREVDLVIDNVDHLTPVEIKSGKTVHTDFFKNLLYWMELSDTKNGFVLYGGDQNQSRSSGIQVSSWRDLTLENFMS</sequence>
<dbReference type="SUPFAM" id="SSF52540">
    <property type="entry name" value="P-loop containing nucleoside triphosphate hydrolases"/>
    <property type="match status" value="1"/>
</dbReference>
<dbReference type="EMBL" id="PVBQ01000005">
    <property type="protein sequence ID" value="PRD47879.1"/>
    <property type="molecule type" value="Genomic_DNA"/>
</dbReference>
<protein>
    <submittedName>
        <fullName evidence="3">AAA family ATPase</fullName>
    </submittedName>
</protein>
<dbReference type="OrthoDB" id="9778168at2"/>
<proteinExistence type="predicted"/>
<keyword evidence="4" id="KW-1185">Reference proteome</keyword>
<dbReference type="AlphaFoldDB" id="A0A2S9J561"/>
<dbReference type="Proteomes" id="UP000239711">
    <property type="component" value="Unassembled WGS sequence"/>
</dbReference>
<comment type="caution">
    <text evidence="3">The sequence shown here is derived from an EMBL/GenBank/DDBJ whole genome shotgun (WGS) entry which is preliminary data.</text>
</comment>
<accession>A0A2S9J561</accession>
<evidence type="ECO:0000313" key="4">
    <source>
        <dbReference type="Proteomes" id="UP000239711"/>
    </source>
</evidence>
<reference evidence="3 4" key="1">
    <citation type="submission" date="2018-02" db="EMBL/GenBank/DDBJ databases">
        <title>The draft genome of Sphingobacterium sp. 5JN-11.</title>
        <authorList>
            <person name="Liu L."/>
            <person name="Li L."/>
            <person name="Liang L."/>
            <person name="Zhang X."/>
            <person name="Wang T."/>
        </authorList>
    </citation>
    <scope>NUCLEOTIDE SEQUENCE [LARGE SCALE GENOMIC DNA]</scope>
    <source>
        <strain evidence="3 4">5JN-11</strain>
    </source>
</reference>
<dbReference type="InterPro" id="IPR027417">
    <property type="entry name" value="P-loop_NTPase"/>
</dbReference>
<name>A0A2S9J561_9SPHI</name>
<dbReference type="RefSeq" id="WP_105716506.1">
    <property type="nucleotide sequence ID" value="NZ_PVBQ01000005.1"/>
</dbReference>
<dbReference type="InterPro" id="IPR025420">
    <property type="entry name" value="DUF4143"/>
</dbReference>
<evidence type="ECO:0000313" key="3">
    <source>
        <dbReference type="EMBL" id="PRD47879.1"/>
    </source>
</evidence>
<organism evidence="3 4">
    <name type="scientific">Sphingobacterium haloxyli</name>
    <dbReference type="NCBI Taxonomy" id="2100533"/>
    <lineage>
        <taxon>Bacteria</taxon>
        <taxon>Pseudomonadati</taxon>
        <taxon>Bacteroidota</taxon>
        <taxon>Sphingobacteriia</taxon>
        <taxon>Sphingobacteriales</taxon>
        <taxon>Sphingobacteriaceae</taxon>
        <taxon>Sphingobacterium</taxon>
    </lineage>
</organism>
<dbReference type="Pfam" id="PF13173">
    <property type="entry name" value="AAA_14"/>
    <property type="match status" value="1"/>
</dbReference>
<gene>
    <name evidence="3" type="ORF">C5745_08180</name>
</gene>
<feature type="domain" description="DUF4143" evidence="2">
    <location>
        <begin position="176"/>
        <end position="335"/>
    </location>
</feature>
<dbReference type="InterPro" id="IPR041682">
    <property type="entry name" value="AAA_14"/>
</dbReference>
<dbReference type="Pfam" id="PF13635">
    <property type="entry name" value="DUF4143"/>
    <property type="match status" value="1"/>
</dbReference>
<dbReference type="PANTHER" id="PTHR43566:SF2">
    <property type="entry name" value="DUF4143 DOMAIN-CONTAINING PROTEIN"/>
    <property type="match status" value="1"/>
</dbReference>
<feature type="domain" description="AAA" evidence="1">
    <location>
        <begin position="18"/>
        <end position="133"/>
    </location>
</feature>
<evidence type="ECO:0000259" key="2">
    <source>
        <dbReference type="Pfam" id="PF13635"/>
    </source>
</evidence>
<dbReference type="PANTHER" id="PTHR43566">
    <property type="entry name" value="CONSERVED PROTEIN"/>
    <property type="match status" value="1"/>
</dbReference>